<dbReference type="GO" id="GO:0008903">
    <property type="term" value="F:hydroxypyruvate isomerase activity"/>
    <property type="evidence" value="ECO:0007669"/>
    <property type="project" value="UniProtKB-EC"/>
</dbReference>
<dbReference type="InterPro" id="IPR036237">
    <property type="entry name" value="Xyl_isomerase-like_sf"/>
</dbReference>
<sequence>MALRVCANLSFMFQETTSLIERYALAKEAGFRAVECAFPYEYPLEEVIQAKERAGVDQILINVFVGDTSKGELGFAAIPGQEEKFKESLNLAIKYAKGLHCKRIHVMSGRVDNPSSVNDDTYEKNIKYAASLFEKEGIVGLIEPINPHSVPKYYMNNFTKGLDIVRRINSPNLRLMMDLFHVQHLQGDLTHTIKTALPYVGHIQIAQVPNRNEPDTPGEVNYSYIFDVLKDNGYDGWIGLEYKPAKGTKEGLKWIQNYRVTQ</sequence>
<evidence type="ECO:0000256" key="3">
    <source>
        <dbReference type="ARBA" id="ARBA00005962"/>
    </source>
</evidence>
<dbReference type="GO" id="GO:0046487">
    <property type="term" value="P:glyoxylate metabolic process"/>
    <property type="evidence" value="ECO:0007669"/>
    <property type="project" value="TreeGrafter"/>
</dbReference>
<evidence type="ECO:0000256" key="7">
    <source>
        <dbReference type="PIRNR" id="PIRNR006241"/>
    </source>
</evidence>
<accession>A0A1W5LU60</accession>
<dbReference type="AlphaFoldDB" id="A0A1W5LU60"/>
<evidence type="ECO:0000256" key="4">
    <source>
        <dbReference type="ARBA" id="ARBA00012570"/>
    </source>
</evidence>
<evidence type="ECO:0000256" key="8">
    <source>
        <dbReference type="PIRSR" id="PIRSR006241-50"/>
    </source>
</evidence>
<comment type="similarity">
    <text evidence="3 7">Belongs to the hyi family.</text>
</comment>
<name>A0A1W5LU60_9ORTH</name>
<dbReference type="PIRSF" id="PIRSF006241">
    <property type="entry name" value="HyI"/>
    <property type="match status" value="1"/>
</dbReference>
<dbReference type="FunFam" id="3.20.20.150:FF:000007">
    <property type="entry name" value="Hydroxypyruvate isomerase"/>
    <property type="match status" value="1"/>
</dbReference>
<dbReference type="InterPro" id="IPR026040">
    <property type="entry name" value="HyI-like"/>
</dbReference>
<dbReference type="Pfam" id="PF01261">
    <property type="entry name" value="AP_endonuc_2"/>
    <property type="match status" value="1"/>
</dbReference>
<organism evidence="10">
    <name type="scientific">Eyprepocnemis plorans</name>
    <dbReference type="NCBI Taxonomy" id="34655"/>
    <lineage>
        <taxon>Eukaryota</taxon>
        <taxon>Metazoa</taxon>
        <taxon>Ecdysozoa</taxon>
        <taxon>Arthropoda</taxon>
        <taxon>Hexapoda</taxon>
        <taxon>Insecta</taxon>
        <taxon>Pterygota</taxon>
        <taxon>Neoptera</taxon>
        <taxon>Polyneoptera</taxon>
        <taxon>Orthoptera</taxon>
        <taxon>Caelifera</taxon>
        <taxon>Acrididea</taxon>
        <taxon>Acridomorpha</taxon>
        <taxon>Acridoidea</taxon>
        <taxon>Acrididae</taxon>
        <taxon>Eyprepocnemidinae</taxon>
        <taxon>Eyprepocnemis</taxon>
    </lineage>
</organism>
<dbReference type="InterPro" id="IPR013022">
    <property type="entry name" value="Xyl_isomerase-like_TIM-brl"/>
</dbReference>
<reference evidence="10" key="1">
    <citation type="submission" date="2016-04" db="EMBL/GenBank/DDBJ databases">
        <authorList>
            <person name="Evans L.H."/>
            <person name="Alamgir A."/>
            <person name="Owens N."/>
            <person name="Weber N.D."/>
            <person name="Virtaneva K."/>
            <person name="Barbian K."/>
            <person name="Babar A."/>
            <person name="Rosenke K."/>
        </authorList>
    </citation>
    <scope>NUCLEOTIDE SEQUENCE</scope>
</reference>
<comment type="function">
    <text evidence="2 7">Catalyzes the reversible isomerization between hydroxypyruvate and 2-hydroxy-3-oxopropanoate (also termed tartronate semialdehyde).</text>
</comment>
<dbReference type="Gene3D" id="3.20.20.150">
    <property type="entry name" value="Divalent-metal-dependent TIM barrel enzymes"/>
    <property type="match status" value="1"/>
</dbReference>
<feature type="active site" description="Proton donor/acceptor" evidence="8">
    <location>
        <position position="143"/>
    </location>
</feature>
<keyword evidence="6 7" id="KW-0413">Isomerase</keyword>
<feature type="domain" description="Xylose isomerase-like TIM barrel" evidence="9">
    <location>
        <begin position="24"/>
        <end position="257"/>
    </location>
</feature>
<evidence type="ECO:0000256" key="5">
    <source>
        <dbReference type="ARBA" id="ARBA00017985"/>
    </source>
</evidence>
<dbReference type="InterPro" id="IPR050417">
    <property type="entry name" value="Sugar_Epim/Isomerase"/>
</dbReference>
<evidence type="ECO:0000256" key="2">
    <source>
        <dbReference type="ARBA" id="ARBA00002968"/>
    </source>
</evidence>
<reference evidence="10" key="2">
    <citation type="submission" date="2017-05" db="EMBL/GenBank/DDBJ databases">
        <title>Protein coding genes in B chromosomes of the grasshopper#Eyprepocnemis plorans.</title>
        <authorList>
            <person name="Navarro-Dominguez B.M."/>
            <person name="Ruiz-Ruano F.J."/>
            <person name="Josefa C."/>
            <person name="Corral J.M."/>
            <person name="Lopez-Leon M.D."/>
            <person name="Sharbel T.F."/>
            <person name="Camacho J.P.M."/>
        </authorList>
    </citation>
    <scope>NUCLEOTIDE SEQUENCE</scope>
</reference>
<proteinExistence type="evidence at transcript level"/>
<protein>
    <recommendedName>
        <fullName evidence="5 7">Putative hydroxypyruvate isomerase</fullName>
        <ecNumber evidence="4 7">5.3.1.22</ecNumber>
    </recommendedName>
</protein>
<evidence type="ECO:0000313" key="10">
    <source>
        <dbReference type="EMBL" id="ANO53998.1"/>
    </source>
</evidence>
<evidence type="ECO:0000256" key="1">
    <source>
        <dbReference type="ARBA" id="ARBA00000476"/>
    </source>
</evidence>
<evidence type="ECO:0000256" key="6">
    <source>
        <dbReference type="ARBA" id="ARBA00023235"/>
    </source>
</evidence>
<dbReference type="EC" id="5.3.1.22" evidence="4 7"/>
<dbReference type="EMBL" id="KX034168">
    <property type="protein sequence ID" value="ANO53998.1"/>
    <property type="molecule type" value="mRNA"/>
</dbReference>
<dbReference type="SUPFAM" id="SSF51658">
    <property type="entry name" value="Xylose isomerase-like"/>
    <property type="match status" value="1"/>
</dbReference>
<evidence type="ECO:0000259" key="9">
    <source>
        <dbReference type="Pfam" id="PF01261"/>
    </source>
</evidence>
<dbReference type="PANTHER" id="PTHR43489">
    <property type="entry name" value="ISOMERASE"/>
    <property type="match status" value="1"/>
</dbReference>
<feature type="active site" description="Proton donor/acceptor" evidence="8">
    <location>
        <position position="241"/>
    </location>
</feature>
<dbReference type="PANTHER" id="PTHR43489:SF6">
    <property type="entry name" value="HYDROXYPYRUVATE ISOMERASE-RELATED"/>
    <property type="match status" value="1"/>
</dbReference>
<comment type="catalytic activity">
    <reaction evidence="1 7">
        <text>3-hydroxypyruvate = 2-hydroxy-3-oxopropanoate</text>
        <dbReference type="Rhea" id="RHEA:11952"/>
        <dbReference type="ChEBI" id="CHEBI:17180"/>
        <dbReference type="ChEBI" id="CHEBI:57978"/>
        <dbReference type="EC" id="5.3.1.22"/>
    </reaction>
</comment>